<evidence type="ECO:0000313" key="2">
    <source>
        <dbReference type="Proteomes" id="UP000811255"/>
    </source>
</evidence>
<dbReference type="Proteomes" id="UP000811255">
    <property type="component" value="Unassembled WGS sequence"/>
</dbReference>
<dbReference type="Pfam" id="PF01135">
    <property type="entry name" value="PCMT"/>
    <property type="match status" value="1"/>
</dbReference>
<evidence type="ECO:0000313" key="1">
    <source>
        <dbReference type="EMBL" id="MBT2135288.1"/>
    </source>
</evidence>
<accession>A0ABS5W6A6</accession>
<gene>
    <name evidence="1" type="ORF">KK137_13200</name>
</gene>
<reference evidence="1 2" key="1">
    <citation type="submission" date="2021-05" db="EMBL/GenBank/DDBJ databases">
        <title>Croceibacterium sp. LX-88 genome sequence.</title>
        <authorList>
            <person name="Luo X."/>
        </authorList>
    </citation>
    <scope>NUCLEOTIDE SEQUENCE [LARGE SCALE GENOMIC DNA]</scope>
    <source>
        <strain evidence="1 2">LX-88</strain>
    </source>
</reference>
<keyword evidence="2" id="KW-1185">Reference proteome</keyword>
<comment type="caution">
    <text evidence="1">The sequence shown here is derived from an EMBL/GenBank/DDBJ whole genome shotgun (WGS) entry which is preliminary data.</text>
</comment>
<protein>
    <submittedName>
        <fullName evidence="1">Protein-L-isoaspartate O-methyltransferase</fullName>
    </submittedName>
</protein>
<proteinExistence type="predicted"/>
<sequence>MVESQLRTSGVNAEWALRRMGEVARERFVPPAASSYAYIDRAIAIDSTHQLAAPVVQGMMLQEAQPSQNDKALLVDCGSGYLAELVRPLVGSLEVLSPGEATAKTRKAGDFTLLLVDGAIEQLPDSLVGRLGEGARVVTGLVQNGISRLAIGRKAAGEVALFPLAELGIPSLPEFAAPKGWRF</sequence>
<dbReference type="InterPro" id="IPR029063">
    <property type="entry name" value="SAM-dependent_MTases_sf"/>
</dbReference>
<organism evidence="1 2">
    <name type="scientific">Croceibacterium selenioxidans</name>
    <dbReference type="NCBI Taxonomy" id="2838833"/>
    <lineage>
        <taxon>Bacteria</taxon>
        <taxon>Pseudomonadati</taxon>
        <taxon>Pseudomonadota</taxon>
        <taxon>Alphaproteobacteria</taxon>
        <taxon>Sphingomonadales</taxon>
        <taxon>Erythrobacteraceae</taxon>
        <taxon>Croceibacterium</taxon>
    </lineage>
</organism>
<name>A0ABS5W6A6_9SPHN</name>
<dbReference type="EMBL" id="JAHFVK010000002">
    <property type="protein sequence ID" value="MBT2135288.1"/>
    <property type="molecule type" value="Genomic_DNA"/>
</dbReference>
<dbReference type="Gene3D" id="3.40.50.150">
    <property type="entry name" value="Vaccinia Virus protein VP39"/>
    <property type="match status" value="1"/>
</dbReference>
<dbReference type="SUPFAM" id="SSF53335">
    <property type="entry name" value="S-adenosyl-L-methionine-dependent methyltransferases"/>
    <property type="match status" value="1"/>
</dbReference>